<dbReference type="Proteomes" id="UP000053279">
    <property type="component" value="Unassembled WGS sequence"/>
</dbReference>
<protein>
    <submittedName>
        <fullName evidence="1">Putative ATPase (AAA+ superfamily)</fullName>
    </submittedName>
</protein>
<dbReference type="PANTHER" id="PTHR33295:SF19">
    <property type="entry name" value="ARCHAEAL ATPASE"/>
    <property type="match status" value="1"/>
</dbReference>
<name>R1E4R9_NANST</name>
<gene>
    <name evidence="1" type="ORF">Nst1_001</name>
</gene>
<accession>R1E4R9</accession>
<organism evidence="1 2">
    <name type="scientific">Nanobsidianus stetteri</name>
    <dbReference type="NCBI Taxonomy" id="1294122"/>
    <lineage>
        <taxon>Archaea</taxon>
        <taxon>Nanobdellota</taxon>
        <taxon>Candidatus Nanoarchaeia</taxon>
        <taxon>Nanoarchaeales</taxon>
        <taxon>Nanopusillaceae</taxon>
        <taxon>Candidatus Nanobsidianus</taxon>
    </lineage>
</organism>
<evidence type="ECO:0000313" key="1">
    <source>
        <dbReference type="EMBL" id="EOD42663.1"/>
    </source>
</evidence>
<sequence>MENLVAIELKRREKEFYYWKEYGKSEGQEVDFLIKENNIIKELIQVSYINNIDEIDRREIRSLIKASSLLNCNDLKIITWDLEDKIIKDNKEIKLIPLWKWLLNR</sequence>
<dbReference type="PANTHER" id="PTHR33295">
    <property type="entry name" value="ATPASE"/>
    <property type="match status" value="1"/>
</dbReference>
<proteinExistence type="predicted"/>
<dbReference type="AlphaFoldDB" id="R1E4R9"/>
<reference evidence="1 2" key="1">
    <citation type="submission" date="2013-02" db="EMBL/GenBank/DDBJ databases">
        <title>Insights into archaeal evolution and symbiosis from the genomes of a Nanoarchaeon and its crenarchaeal host from Yellowstone National Park.</title>
        <authorList>
            <person name="Podar M."/>
            <person name="Makarova K.S."/>
            <person name="Graham D.E."/>
            <person name="Wolf Y.I."/>
            <person name="Koonin E.V."/>
            <person name="Reysenbach A.-L."/>
        </authorList>
    </citation>
    <scope>NUCLEOTIDE SEQUENCE [LARGE SCALE GENOMIC DNA]</scope>
</reference>
<comment type="caution">
    <text evidence="1">The sequence shown here is derived from an EMBL/GenBank/DDBJ whole genome shotgun (WGS) entry which is preliminary data.</text>
</comment>
<keyword evidence="2" id="KW-1185">Reference proteome</keyword>
<dbReference type="EMBL" id="APJZ01000001">
    <property type="protein sequence ID" value="EOD42663.1"/>
    <property type="molecule type" value="Genomic_DNA"/>
</dbReference>
<evidence type="ECO:0000313" key="2">
    <source>
        <dbReference type="Proteomes" id="UP000053279"/>
    </source>
</evidence>